<gene>
    <name evidence="1" type="ORF">RAS_15040</name>
</gene>
<dbReference type="EMBL" id="AP019563">
    <property type="protein sequence ID" value="BBJ32395.1"/>
    <property type="molecule type" value="Genomic_DNA"/>
</dbReference>
<sequence length="41" mass="4629">MKELGASSVFYQGINLAKPEEIHSMFESIIKEFGKIDIISK</sequence>
<dbReference type="AlphaFoldDB" id="A0A510GBR8"/>
<accession>A0A510GBR8</accession>
<organism evidence="1 2">
    <name type="scientific">Rickettsia asiatica</name>
    <dbReference type="NCBI Taxonomy" id="238800"/>
    <lineage>
        <taxon>Bacteria</taxon>
        <taxon>Pseudomonadati</taxon>
        <taxon>Pseudomonadota</taxon>
        <taxon>Alphaproteobacteria</taxon>
        <taxon>Rickettsiales</taxon>
        <taxon>Rickettsiaceae</taxon>
        <taxon>Rickettsieae</taxon>
        <taxon>Rickettsia</taxon>
        <taxon>spotted fever group</taxon>
    </lineage>
</organism>
<dbReference type="Proteomes" id="UP000321183">
    <property type="component" value="Chromosome"/>
</dbReference>
<dbReference type="RefSeq" id="WP_269472995.1">
    <property type="nucleotide sequence ID" value="NZ_AP019563.1"/>
</dbReference>
<proteinExistence type="predicted"/>
<evidence type="ECO:0000313" key="1">
    <source>
        <dbReference type="EMBL" id="BBJ32395.1"/>
    </source>
</evidence>
<evidence type="ECO:0000313" key="2">
    <source>
        <dbReference type="Proteomes" id="UP000321183"/>
    </source>
</evidence>
<dbReference type="KEGG" id="ras:RAS_15040"/>
<name>A0A510GBR8_9RICK</name>
<reference evidence="1 2" key="1">
    <citation type="submission" date="2019-04" db="EMBL/GenBank/DDBJ databases">
        <title>Draft genome sequence of Rickettsia asiatica Maytaro1284.</title>
        <authorList>
            <person name="Thu M."/>
            <person name="Qiu Y."/>
            <person name="Nakao R."/>
        </authorList>
    </citation>
    <scope>NUCLEOTIDE SEQUENCE [LARGE SCALE GENOMIC DNA]</scope>
    <source>
        <strain evidence="1 2">Maytaro1284</strain>
    </source>
</reference>
<protein>
    <submittedName>
        <fullName evidence="1">Uncharacterized protein</fullName>
    </submittedName>
</protein>
<keyword evidence="2" id="KW-1185">Reference proteome</keyword>